<accession>A0A2N6VIH0</accession>
<gene>
    <name evidence="2" type="ORF">CJ199_15490</name>
</gene>
<sequence length="113" mass="12342">AVSELEGGVEESLRGLATLDEDRIVRSMLAFIKAVVRTNFYHPTDGTLPTALAFKLLPEELSFLPLPRPQIETWVYSPRVEGAISTARGFWLGDAFASGGSNGYDHKEMGITS</sequence>
<protein>
    <recommendedName>
        <fullName evidence="1">NAD-glutamate dehydrogenase catalytic domain-containing protein</fullName>
    </recommendedName>
</protein>
<proteinExistence type="predicted"/>
<comment type="caution">
    <text evidence="2">The sequence shown here is derived from an EMBL/GenBank/DDBJ whole genome shotgun (WGS) entry which is preliminary data.</text>
</comment>
<dbReference type="EMBL" id="PNHK01000644">
    <property type="protein sequence ID" value="PMC98982.1"/>
    <property type="molecule type" value="Genomic_DNA"/>
</dbReference>
<dbReference type="Pfam" id="PF05088">
    <property type="entry name" value="Bac_GDH_CD"/>
    <property type="match status" value="2"/>
</dbReference>
<evidence type="ECO:0000313" key="3">
    <source>
        <dbReference type="Proteomes" id="UP000235598"/>
    </source>
</evidence>
<dbReference type="PANTHER" id="PTHR43403">
    <property type="entry name" value="NAD-SPECIFIC GLUTAMATE DEHYDROGENASE"/>
    <property type="match status" value="1"/>
</dbReference>
<dbReference type="AlphaFoldDB" id="A0A2N6VIH0"/>
<dbReference type="Proteomes" id="UP000235598">
    <property type="component" value="Unassembled WGS sequence"/>
</dbReference>
<reference evidence="2 3" key="1">
    <citation type="submission" date="2017-09" db="EMBL/GenBank/DDBJ databases">
        <title>Bacterial strain isolated from the female urinary microbiota.</title>
        <authorList>
            <person name="Thomas-White K."/>
            <person name="Kumar N."/>
            <person name="Forster S."/>
            <person name="Putonti C."/>
            <person name="Lawley T."/>
            <person name="Wolfe A.J."/>
        </authorList>
    </citation>
    <scope>NUCLEOTIDE SEQUENCE [LARGE SCALE GENOMIC DNA]</scope>
    <source>
        <strain evidence="2 3">UMB1301</strain>
    </source>
</reference>
<dbReference type="GO" id="GO:0004352">
    <property type="term" value="F:glutamate dehydrogenase (NAD+) activity"/>
    <property type="evidence" value="ECO:0007669"/>
    <property type="project" value="InterPro"/>
</dbReference>
<evidence type="ECO:0000259" key="1">
    <source>
        <dbReference type="Pfam" id="PF05088"/>
    </source>
</evidence>
<dbReference type="PANTHER" id="PTHR43403:SF1">
    <property type="entry name" value="NAD-SPECIFIC GLUTAMATE DEHYDROGENASE"/>
    <property type="match status" value="1"/>
</dbReference>
<dbReference type="InterPro" id="IPR028971">
    <property type="entry name" value="NAD-GDH_cat"/>
</dbReference>
<dbReference type="InterPro" id="IPR007780">
    <property type="entry name" value="NAD_Glu_DH_bac"/>
</dbReference>
<organism evidence="2 3">
    <name type="scientific">Brevibacterium paucivorans</name>
    <dbReference type="NCBI Taxonomy" id="170994"/>
    <lineage>
        <taxon>Bacteria</taxon>
        <taxon>Bacillati</taxon>
        <taxon>Actinomycetota</taxon>
        <taxon>Actinomycetes</taxon>
        <taxon>Micrococcales</taxon>
        <taxon>Brevibacteriaceae</taxon>
        <taxon>Brevibacterium</taxon>
    </lineage>
</organism>
<name>A0A2N6VIH0_9MICO</name>
<feature type="domain" description="NAD-glutamate dehydrogenase catalytic" evidence="1">
    <location>
        <begin position="9"/>
        <end position="82"/>
    </location>
</feature>
<feature type="non-terminal residue" evidence="2">
    <location>
        <position position="1"/>
    </location>
</feature>
<dbReference type="GO" id="GO:0006538">
    <property type="term" value="P:L-glutamate catabolic process"/>
    <property type="evidence" value="ECO:0007669"/>
    <property type="project" value="InterPro"/>
</dbReference>
<evidence type="ECO:0000313" key="2">
    <source>
        <dbReference type="EMBL" id="PMC98982.1"/>
    </source>
</evidence>
<feature type="non-terminal residue" evidence="2">
    <location>
        <position position="113"/>
    </location>
</feature>
<dbReference type="GO" id="GO:0004069">
    <property type="term" value="F:L-aspartate:2-oxoglutarate aminotransferase activity"/>
    <property type="evidence" value="ECO:0007669"/>
    <property type="project" value="InterPro"/>
</dbReference>
<dbReference type="RefSeq" id="WP_146004890.1">
    <property type="nucleotide sequence ID" value="NZ_PNHK01000644.1"/>
</dbReference>
<feature type="domain" description="NAD-glutamate dehydrogenase catalytic" evidence="1">
    <location>
        <begin position="83"/>
        <end position="112"/>
    </location>
</feature>